<dbReference type="PANTHER" id="PTHR42805:SF1">
    <property type="entry name" value="PTERIN-4-ALPHA-CARBINOLAMINE DEHYDRATASE-RELATED"/>
    <property type="match status" value="1"/>
</dbReference>
<dbReference type="SUPFAM" id="SSF55248">
    <property type="entry name" value="PCD-like"/>
    <property type="match status" value="1"/>
</dbReference>
<evidence type="ECO:0000313" key="5">
    <source>
        <dbReference type="EMBL" id="CAI8006723.1"/>
    </source>
</evidence>
<evidence type="ECO:0000256" key="4">
    <source>
        <dbReference type="ARBA" id="ARBA00023239"/>
    </source>
</evidence>
<comment type="catalytic activity">
    <reaction evidence="1">
        <text>(4aS,6R)-4a-hydroxy-L-erythro-5,6,7,8-tetrahydrobiopterin = (6R)-L-erythro-6,7-dihydrobiopterin + H2O</text>
        <dbReference type="Rhea" id="RHEA:11920"/>
        <dbReference type="ChEBI" id="CHEBI:15377"/>
        <dbReference type="ChEBI" id="CHEBI:15642"/>
        <dbReference type="ChEBI" id="CHEBI:43120"/>
        <dbReference type="EC" id="4.2.1.96"/>
    </reaction>
</comment>
<comment type="caution">
    <text evidence="5">The sequence shown here is derived from an EMBL/GenBank/DDBJ whole genome shotgun (WGS) entry which is preliminary data.</text>
</comment>
<name>A0AA35R9K4_GEOBA</name>
<dbReference type="Proteomes" id="UP001174909">
    <property type="component" value="Unassembled WGS sequence"/>
</dbReference>
<keyword evidence="4" id="KW-0456">Lyase</keyword>
<evidence type="ECO:0000256" key="3">
    <source>
        <dbReference type="ARBA" id="ARBA00013252"/>
    </source>
</evidence>
<dbReference type="PANTHER" id="PTHR42805">
    <property type="entry name" value="PTERIN-4-ALPHA-CARBINOLAMINE DEHYDRATASE-RELATED"/>
    <property type="match status" value="1"/>
</dbReference>
<dbReference type="InterPro" id="IPR001533">
    <property type="entry name" value="Pterin_deHydtase"/>
</dbReference>
<keyword evidence="6" id="KW-1185">Reference proteome</keyword>
<comment type="similarity">
    <text evidence="2">Belongs to the pterin-4-alpha-carbinolamine dehydratase family.</text>
</comment>
<organism evidence="5 6">
    <name type="scientific">Geodia barretti</name>
    <name type="common">Barrett's horny sponge</name>
    <dbReference type="NCBI Taxonomy" id="519541"/>
    <lineage>
        <taxon>Eukaryota</taxon>
        <taxon>Metazoa</taxon>
        <taxon>Porifera</taxon>
        <taxon>Demospongiae</taxon>
        <taxon>Heteroscleromorpha</taxon>
        <taxon>Tetractinellida</taxon>
        <taxon>Astrophorina</taxon>
        <taxon>Geodiidae</taxon>
        <taxon>Geodia</taxon>
    </lineage>
</organism>
<evidence type="ECO:0000256" key="2">
    <source>
        <dbReference type="ARBA" id="ARBA00006472"/>
    </source>
</evidence>
<reference evidence="5" key="1">
    <citation type="submission" date="2023-03" db="EMBL/GenBank/DDBJ databases">
        <authorList>
            <person name="Steffen K."/>
            <person name="Cardenas P."/>
        </authorList>
    </citation>
    <scope>NUCLEOTIDE SEQUENCE</scope>
</reference>
<dbReference type="EMBL" id="CASHTH010000712">
    <property type="protein sequence ID" value="CAI8006723.1"/>
    <property type="molecule type" value="Genomic_DNA"/>
</dbReference>
<evidence type="ECO:0000313" key="6">
    <source>
        <dbReference type="Proteomes" id="UP001174909"/>
    </source>
</evidence>
<dbReference type="EC" id="4.2.1.96" evidence="3"/>
<dbReference type="Pfam" id="PF01329">
    <property type="entry name" value="Pterin_4a"/>
    <property type="match status" value="1"/>
</dbReference>
<dbReference type="Gene3D" id="3.30.1360.20">
    <property type="entry name" value="Transcriptional coactivator/pterin dehydratase"/>
    <property type="match status" value="1"/>
</dbReference>
<protein>
    <recommendedName>
        <fullName evidence="3">4a-hydroxytetrahydrobiopterin dehydratase</fullName>
        <ecNumber evidence="3">4.2.1.96</ecNumber>
    </recommendedName>
</protein>
<evidence type="ECO:0000256" key="1">
    <source>
        <dbReference type="ARBA" id="ARBA00001554"/>
    </source>
</evidence>
<accession>A0AA35R9K4</accession>
<proteinExistence type="inferred from homology"/>
<dbReference type="InterPro" id="IPR036428">
    <property type="entry name" value="PCD_sf"/>
</dbReference>
<sequence length="120" mass="13802">MHRLPPRFSPHVRTRNHLECAPSSTIVMIDESGIPKLDRQFKFNNFVNALQFTNALGELAESEGHHPRLTTEWASVRRLVDATQYTHLHRTCKLRMVPRNGQPKPTDTCTVDGLNMRLPF</sequence>
<dbReference type="InterPro" id="IPR050376">
    <property type="entry name" value="Pterin-4-alpha-carb_dehyd"/>
</dbReference>
<dbReference type="AlphaFoldDB" id="A0AA35R9K4"/>
<gene>
    <name evidence="5" type="ORF">GBAR_LOCUS4864</name>
</gene>
<dbReference type="GO" id="GO:0008124">
    <property type="term" value="F:4-alpha-hydroxytetrahydrobiopterin dehydratase activity"/>
    <property type="evidence" value="ECO:0007669"/>
    <property type="project" value="UniProtKB-EC"/>
</dbReference>
<dbReference type="GO" id="GO:0006729">
    <property type="term" value="P:tetrahydrobiopterin biosynthetic process"/>
    <property type="evidence" value="ECO:0007669"/>
    <property type="project" value="InterPro"/>
</dbReference>